<dbReference type="GO" id="GO:0009507">
    <property type="term" value="C:chloroplast"/>
    <property type="evidence" value="ECO:0007669"/>
    <property type="project" value="UniProtKB-SubCell"/>
</dbReference>
<evidence type="ECO:0000256" key="4">
    <source>
        <dbReference type="ARBA" id="ARBA00022801"/>
    </source>
</evidence>
<dbReference type="Proteomes" id="UP000243348">
    <property type="component" value="Nucleomorph 2"/>
</dbReference>
<comment type="similarity">
    <text evidence="2 6">Belongs to the GPN-loop GTPase family.</text>
</comment>
<dbReference type="Gene3D" id="3.40.50.300">
    <property type="entry name" value="P-loop containing nucleotide triphosphate hydrolases"/>
    <property type="match status" value="1"/>
</dbReference>
<comment type="subcellular location">
    <subcellularLocation>
        <location evidence="1">Plastid</location>
        <location evidence="1">Chloroplast</location>
    </subcellularLocation>
</comment>
<comment type="function">
    <text evidence="6">Small GTPase required for proper localization of RNA polymerase II and III (RNAPII and RNAPIII). May act at an RNAP assembly step prior to nuclear import.</text>
</comment>
<evidence type="ECO:0000256" key="1">
    <source>
        <dbReference type="ARBA" id="ARBA00004229"/>
    </source>
</evidence>
<dbReference type="Pfam" id="PF03029">
    <property type="entry name" value="ATP_bind_1"/>
    <property type="match status" value="1"/>
</dbReference>
<name>J7GAB9_9CRYP</name>
<comment type="subunit">
    <text evidence="6">Binds to RNA polymerase II (RNAPII).</text>
</comment>
<gene>
    <name evidence="8" type="primary">ATPbp</name>
    <name evidence="8" type="ORF">CMESO_253</name>
</gene>
<keyword evidence="7" id="KW-1133">Transmembrane helix</keyword>
<evidence type="ECO:0000256" key="7">
    <source>
        <dbReference type="SAM" id="Phobius"/>
    </source>
</evidence>
<keyword evidence="8" id="KW-0542">Nucleomorph</keyword>
<dbReference type="GO" id="GO:0005525">
    <property type="term" value="F:GTP binding"/>
    <property type="evidence" value="ECO:0007669"/>
    <property type="project" value="UniProtKB-KW"/>
</dbReference>
<sequence>MLKYLGQVILGPPGAGKTTFCSSMSRFLVHHKKIPILINLDPGNIANTYKHRLDICQIVNSYEISSELHLGPNSSIFYSMEYFQKNLDWFEKKMKIILEVPFDLYFLFDLPGQIELYTHHFVIRKIIKRILKKNIRLGAIVLNDSIFWKDKTVIFYILIISISIMLNIELPHLTLLSKTDLFFYKNSANIKILKNFQNFILQDMFFQNSIFFWANKYYKSLNDIIFDFSSLSIIPINNFDNSDIKKIFKNLNNMLIDKKFHSK</sequence>
<evidence type="ECO:0000313" key="9">
    <source>
        <dbReference type="Proteomes" id="UP000243348"/>
    </source>
</evidence>
<dbReference type="SUPFAM" id="SSF52540">
    <property type="entry name" value="P-loop containing nucleoside triphosphate hydrolases"/>
    <property type="match status" value="1"/>
</dbReference>
<geneLocation type="nucleomorph" evidence="8"/>
<keyword evidence="7" id="KW-0812">Transmembrane</keyword>
<dbReference type="EMBL" id="CP003681">
    <property type="protein sequence ID" value="AFP65425.1"/>
    <property type="molecule type" value="Genomic_DNA"/>
</dbReference>
<protein>
    <recommendedName>
        <fullName evidence="6">GPN-loop GTPase 2</fullName>
    </recommendedName>
</protein>
<evidence type="ECO:0000256" key="2">
    <source>
        <dbReference type="ARBA" id="ARBA00005290"/>
    </source>
</evidence>
<keyword evidence="7" id="KW-0472">Membrane</keyword>
<dbReference type="GO" id="GO:0003924">
    <property type="term" value="F:GTPase activity"/>
    <property type="evidence" value="ECO:0007669"/>
    <property type="project" value="TreeGrafter"/>
</dbReference>
<dbReference type="AlphaFoldDB" id="J7GAB9"/>
<reference evidence="8 9" key="1">
    <citation type="journal article" date="2012" name="Genome Biol. Evol.">
        <title>Nucleomorph genome sequence of the cryptophyte alga Chroomonas mesostigmatica CCMP1168 reveals lineage-specific gene loss and genome complexity.</title>
        <authorList>
            <person name="Moore C.E."/>
            <person name="Curtis B."/>
            <person name="Mills T."/>
            <person name="Tanifuji G."/>
            <person name="Archibald J.M."/>
        </authorList>
    </citation>
    <scope>NUCLEOTIDE SEQUENCE [LARGE SCALE GENOMIC DNA]</scope>
    <source>
        <strain evidence="8 9">CCMP1168</strain>
    </source>
</reference>
<evidence type="ECO:0000256" key="5">
    <source>
        <dbReference type="ARBA" id="ARBA00023134"/>
    </source>
</evidence>
<feature type="transmembrane region" description="Helical" evidence="7">
    <location>
        <begin position="153"/>
        <end position="176"/>
    </location>
</feature>
<keyword evidence="4 6" id="KW-0378">Hydrolase</keyword>
<accession>J7GAB9</accession>
<dbReference type="InterPro" id="IPR027417">
    <property type="entry name" value="P-loop_NTPase"/>
</dbReference>
<organism evidence="8 9">
    <name type="scientific">Chroomonas mesostigmatica CCMP1168</name>
    <dbReference type="NCBI Taxonomy" id="1195612"/>
    <lineage>
        <taxon>Eukaryota</taxon>
        <taxon>Cryptophyceae</taxon>
        <taxon>Pyrenomonadales</taxon>
        <taxon>Chroomonadaceae</taxon>
        <taxon>Chroomonas</taxon>
    </lineage>
</organism>
<evidence type="ECO:0000256" key="6">
    <source>
        <dbReference type="RuleBase" id="RU365059"/>
    </source>
</evidence>
<evidence type="ECO:0000256" key="3">
    <source>
        <dbReference type="ARBA" id="ARBA00022741"/>
    </source>
</evidence>
<evidence type="ECO:0000313" key="8">
    <source>
        <dbReference type="EMBL" id="AFP65425.1"/>
    </source>
</evidence>
<keyword evidence="5 6" id="KW-0342">GTP-binding</keyword>
<dbReference type="PANTHER" id="PTHR21231">
    <property type="entry name" value="XPA-BINDING PROTEIN 1-RELATED"/>
    <property type="match status" value="1"/>
</dbReference>
<dbReference type="PANTHER" id="PTHR21231:SF3">
    <property type="entry name" value="GPN-LOOP GTPASE 2"/>
    <property type="match status" value="1"/>
</dbReference>
<dbReference type="InterPro" id="IPR004130">
    <property type="entry name" value="Gpn"/>
</dbReference>
<proteinExistence type="inferred from homology"/>
<keyword evidence="3 6" id="KW-0547">Nucleotide-binding</keyword>